<sequence>MVLDESMRIHPAIGNVFRRCTKIGGVLPVGQIHVDKELIHIPVYALHRDLNITLNRKNSYRSDLATKEKEHCKLHLHAFRRRPPHVLGSSNQQLDHRARKRRTALHGRMTRADCPFASLSVRGFLLSRFLRRGALLRSILTVTEVSAITVNAILHYPKIQPSSVSLNNTRSMRFARLQVKTGLLYLLRHFTVKTRDAHTEMKFGKLPGQVRPLNIDLQFVPRAKA</sequence>
<keyword evidence="2" id="KW-1185">Reference proteome</keyword>
<evidence type="ECO:0000313" key="2">
    <source>
        <dbReference type="Proteomes" id="UP000299102"/>
    </source>
</evidence>
<dbReference type="EMBL" id="BGZK01002760">
    <property type="protein sequence ID" value="GBP96257.1"/>
    <property type="molecule type" value="Genomic_DNA"/>
</dbReference>
<accession>A0A4C2ABK3</accession>
<organism evidence="1 2">
    <name type="scientific">Eumeta variegata</name>
    <name type="common">Bagworm moth</name>
    <name type="synonym">Eumeta japonica</name>
    <dbReference type="NCBI Taxonomy" id="151549"/>
    <lineage>
        <taxon>Eukaryota</taxon>
        <taxon>Metazoa</taxon>
        <taxon>Ecdysozoa</taxon>
        <taxon>Arthropoda</taxon>
        <taxon>Hexapoda</taxon>
        <taxon>Insecta</taxon>
        <taxon>Pterygota</taxon>
        <taxon>Neoptera</taxon>
        <taxon>Endopterygota</taxon>
        <taxon>Lepidoptera</taxon>
        <taxon>Glossata</taxon>
        <taxon>Ditrysia</taxon>
        <taxon>Tineoidea</taxon>
        <taxon>Psychidae</taxon>
        <taxon>Oiketicinae</taxon>
        <taxon>Eumeta</taxon>
    </lineage>
</organism>
<dbReference type="Proteomes" id="UP000299102">
    <property type="component" value="Unassembled WGS sequence"/>
</dbReference>
<dbReference type="AlphaFoldDB" id="A0A4C2ABK3"/>
<comment type="caution">
    <text evidence="1">The sequence shown here is derived from an EMBL/GenBank/DDBJ whole genome shotgun (WGS) entry which is preliminary data.</text>
</comment>
<protein>
    <submittedName>
        <fullName evidence="1">Uncharacterized protein</fullName>
    </submittedName>
</protein>
<gene>
    <name evidence="1" type="ORF">EVAR_100505_1</name>
</gene>
<proteinExistence type="predicted"/>
<evidence type="ECO:0000313" key="1">
    <source>
        <dbReference type="EMBL" id="GBP96257.1"/>
    </source>
</evidence>
<reference evidence="1 2" key="1">
    <citation type="journal article" date="2019" name="Commun. Biol.">
        <title>The bagworm genome reveals a unique fibroin gene that provides high tensile strength.</title>
        <authorList>
            <person name="Kono N."/>
            <person name="Nakamura H."/>
            <person name="Ohtoshi R."/>
            <person name="Tomita M."/>
            <person name="Numata K."/>
            <person name="Arakawa K."/>
        </authorList>
    </citation>
    <scope>NUCLEOTIDE SEQUENCE [LARGE SCALE GENOMIC DNA]</scope>
</reference>
<dbReference type="OrthoDB" id="2789670at2759"/>
<name>A0A4C2ABK3_EUMVA</name>